<dbReference type="EMBL" id="JBJXBP010000004">
    <property type="protein sequence ID" value="KAL3833213.1"/>
    <property type="molecule type" value="Genomic_DNA"/>
</dbReference>
<dbReference type="Proteomes" id="UP001634393">
    <property type="component" value="Unassembled WGS sequence"/>
</dbReference>
<sequence>MAAMKSMIFLLALMFLVTRLASSVEDIDSVLAQHILHVKSQAKGPVYGPSMARMPSPTKGGNCVEMCAEYCKPTTPKRPCMKTCAACCAKNKCVPKLMKCHDWDKVMFQGKMVNCP</sequence>
<feature type="chain" id="PRO_5044854700" evidence="1">
    <location>
        <begin position="24"/>
        <end position="116"/>
    </location>
</feature>
<name>A0ABD3T9E5_9LAMI</name>
<feature type="signal peptide" evidence="1">
    <location>
        <begin position="1"/>
        <end position="23"/>
    </location>
</feature>
<keyword evidence="3" id="KW-1185">Reference proteome</keyword>
<protein>
    <submittedName>
        <fullName evidence="2">Uncharacterized protein</fullName>
    </submittedName>
</protein>
<keyword evidence="1" id="KW-0732">Signal</keyword>
<comment type="caution">
    <text evidence="2">The sequence shown here is derived from an EMBL/GenBank/DDBJ whole genome shotgun (WGS) entry which is preliminary data.</text>
</comment>
<accession>A0ABD3T9E5</accession>
<evidence type="ECO:0000256" key="1">
    <source>
        <dbReference type="SAM" id="SignalP"/>
    </source>
</evidence>
<evidence type="ECO:0000313" key="2">
    <source>
        <dbReference type="EMBL" id="KAL3833213.1"/>
    </source>
</evidence>
<gene>
    <name evidence="2" type="ORF">ACJIZ3_007949</name>
</gene>
<reference evidence="2 3" key="1">
    <citation type="submission" date="2024-12" db="EMBL/GenBank/DDBJ databases">
        <title>The unique morphological basis and parallel evolutionary history of personate flowers in Penstemon.</title>
        <authorList>
            <person name="Depatie T.H."/>
            <person name="Wessinger C.A."/>
        </authorList>
    </citation>
    <scope>NUCLEOTIDE SEQUENCE [LARGE SCALE GENOMIC DNA]</scope>
    <source>
        <strain evidence="2">WTNN_2</strain>
        <tissue evidence="2">Leaf</tissue>
    </source>
</reference>
<dbReference type="AlphaFoldDB" id="A0ABD3T9E5"/>
<proteinExistence type="predicted"/>
<evidence type="ECO:0000313" key="3">
    <source>
        <dbReference type="Proteomes" id="UP001634393"/>
    </source>
</evidence>
<organism evidence="2 3">
    <name type="scientific">Penstemon smallii</name>
    <dbReference type="NCBI Taxonomy" id="265156"/>
    <lineage>
        <taxon>Eukaryota</taxon>
        <taxon>Viridiplantae</taxon>
        <taxon>Streptophyta</taxon>
        <taxon>Embryophyta</taxon>
        <taxon>Tracheophyta</taxon>
        <taxon>Spermatophyta</taxon>
        <taxon>Magnoliopsida</taxon>
        <taxon>eudicotyledons</taxon>
        <taxon>Gunneridae</taxon>
        <taxon>Pentapetalae</taxon>
        <taxon>asterids</taxon>
        <taxon>lamiids</taxon>
        <taxon>Lamiales</taxon>
        <taxon>Plantaginaceae</taxon>
        <taxon>Cheloneae</taxon>
        <taxon>Penstemon</taxon>
    </lineage>
</organism>